<reference evidence="3" key="1">
    <citation type="submission" date="2016-08" db="EMBL/GenBank/DDBJ databases">
        <authorList>
            <person name="Holder M.E."/>
            <person name="Ajami N.J."/>
            <person name="Petrosino J.F."/>
        </authorList>
    </citation>
    <scope>NUCLEOTIDE SEQUENCE [LARGE SCALE GENOMIC DNA]</scope>
    <source>
        <strain evidence="3">F0677</strain>
    </source>
</reference>
<evidence type="ECO:0000313" key="3">
    <source>
        <dbReference type="Proteomes" id="UP000094757"/>
    </source>
</evidence>
<evidence type="ECO:0008006" key="4">
    <source>
        <dbReference type="Google" id="ProtNLM"/>
    </source>
</evidence>
<organism evidence="2 3">
    <name type="scientific">Dialister pneumosintes</name>
    <dbReference type="NCBI Taxonomy" id="39950"/>
    <lineage>
        <taxon>Bacteria</taxon>
        <taxon>Bacillati</taxon>
        <taxon>Bacillota</taxon>
        <taxon>Negativicutes</taxon>
        <taxon>Veillonellales</taxon>
        <taxon>Veillonellaceae</taxon>
        <taxon>Dialister</taxon>
    </lineage>
</organism>
<accession>A0A1B3WD28</accession>
<sequence>MVIINKKTIIFILLSGIISPIATNAYNPPNYNHNYSTYCTSPKTLYNGIFPVTIAKLFTHFKLYQTKKVAIKGYISSFAGGNIYIITDENGDTLVVDLGKHGGKLLHRTPFVDIGQVADNGKKVCLVADKIIWNDFNPDEEYFTYKANNSSIESPKVLLEIERDKAFYHPLPQSENKHFFVVNPGNITESDLINYVYISARVLQSGILPIGTKVYLTGRNVTTYKENIMNFWDSQMQEIKVHMNGAYIPLGQRGSFYGTIQKNEEGYYLSLECVQSIS</sequence>
<protein>
    <recommendedName>
        <fullName evidence="4">DNA-binding protein</fullName>
    </recommendedName>
</protein>
<evidence type="ECO:0000256" key="1">
    <source>
        <dbReference type="SAM" id="SignalP"/>
    </source>
</evidence>
<dbReference type="Proteomes" id="UP000094757">
    <property type="component" value="Chromosome"/>
</dbReference>
<feature type="chain" id="PRO_5008554601" description="DNA-binding protein" evidence="1">
    <location>
        <begin position="26"/>
        <end position="278"/>
    </location>
</feature>
<dbReference type="AlphaFoldDB" id="A0A1B3WD28"/>
<dbReference type="EMBL" id="CP017037">
    <property type="protein sequence ID" value="AOH38848.1"/>
    <property type="molecule type" value="Genomic_DNA"/>
</dbReference>
<dbReference type="STRING" id="39950.BCB69_01960"/>
<feature type="signal peptide" evidence="1">
    <location>
        <begin position="1"/>
        <end position="25"/>
    </location>
</feature>
<gene>
    <name evidence="2" type="ORF">BCB69_01960</name>
</gene>
<keyword evidence="1" id="KW-0732">Signal</keyword>
<dbReference type="KEGG" id="dpn:BCB69_01960"/>
<proteinExistence type="predicted"/>
<evidence type="ECO:0000313" key="2">
    <source>
        <dbReference type="EMBL" id="AOH38848.1"/>
    </source>
</evidence>
<name>A0A1B3WD28_9FIRM</name>